<name>A0A6B1D7H5_9CHLR</name>
<evidence type="ECO:0000256" key="1">
    <source>
        <dbReference type="SAM" id="Phobius"/>
    </source>
</evidence>
<feature type="domain" description="CAAX prenyl protease 2/Lysostaphin resistance protein A-like" evidence="2">
    <location>
        <begin position="128"/>
        <end position="213"/>
    </location>
</feature>
<keyword evidence="3" id="KW-0378">Hydrolase</keyword>
<sequence>MDWRYALFAILTLLITAIVGYGAYKTARLLRSWQPQENLLLLPAENALRAAVLVICLLLGRGSGLPPETLGWQIPNAGSQIVTGALAGLGLALIFVGMGRFVTRYTDTRFYRSILELVVPRSRREAGLLPFALLLSVLFEEVLFRSLLIGGLSPLLPTAWLIIGFSVIFGLLHSPQGTWGIVGAGTAGAIFGLMFVWRQSLLTPLVAHFVANGVQIWLASLEFGPSSTA</sequence>
<dbReference type="Pfam" id="PF02517">
    <property type="entry name" value="Rce1-like"/>
    <property type="match status" value="1"/>
</dbReference>
<evidence type="ECO:0000259" key="2">
    <source>
        <dbReference type="Pfam" id="PF02517"/>
    </source>
</evidence>
<keyword evidence="1" id="KW-0472">Membrane</keyword>
<feature type="transmembrane region" description="Helical" evidence="1">
    <location>
        <begin position="80"/>
        <end position="102"/>
    </location>
</feature>
<feature type="transmembrane region" description="Helical" evidence="1">
    <location>
        <begin position="6"/>
        <end position="27"/>
    </location>
</feature>
<dbReference type="AlphaFoldDB" id="A0A6B1D7H5"/>
<dbReference type="InterPro" id="IPR052710">
    <property type="entry name" value="CAAX_protease"/>
</dbReference>
<feature type="transmembrane region" description="Helical" evidence="1">
    <location>
        <begin position="154"/>
        <end position="172"/>
    </location>
</feature>
<dbReference type="GO" id="GO:0006508">
    <property type="term" value="P:proteolysis"/>
    <property type="evidence" value="ECO:0007669"/>
    <property type="project" value="UniProtKB-KW"/>
</dbReference>
<dbReference type="PANTHER" id="PTHR36435:SF1">
    <property type="entry name" value="CAAX AMINO TERMINAL PROTEASE FAMILY PROTEIN"/>
    <property type="match status" value="1"/>
</dbReference>
<dbReference type="InterPro" id="IPR003675">
    <property type="entry name" value="Rce1/LyrA-like_dom"/>
</dbReference>
<evidence type="ECO:0000313" key="3">
    <source>
        <dbReference type="EMBL" id="MYC95950.1"/>
    </source>
</evidence>
<keyword evidence="1" id="KW-0812">Transmembrane</keyword>
<dbReference type="EMBL" id="VXMH01000071">
    <property type="protein sequence ID" value="MYC95950.1"/>
    <property type="molecule type" value="Genomic_DNA"/>
</dbReference>
<dbReference type="PANTHER" id="PTHR36435">
    <property type="entry name" value="SLR1288 PROTEIN"/>
    <property type="match status" value="1"/>
</dbReference>
<accession>A0A6B1D7H5</accession>
<dbReference type="GO" id="GO:0004175">
    <property type="term" value="F:endopeptidase activity"/>
    <property type="evidence" value="ECO:0007669"/>
    <property type="project" value="UniProtKB-ARBA"/>
</dbReference>
<reference evidence="3" key="1">
    <citation type="submission" date="2019-09" db="EMBL/GenBank/DDBJ databases">
        <title>Characterisation of the sponge microbiome using genome-centric metagenomics.</title>
        <authorList>
            <person name="Engelberts J.P."/>
            <person name="Robbins S.J."/>
            <person name="De Goeij J.M."/>
            <person name="Aranda M."/>
            <person name="Bell S.C."/>
            <person name="Webster N.S."/>
        </authorList>
    </citation>
    <scope>NUCLEOTIDE SEQUENCE</scope>
    <source>
        <strain evidence="3">SB0661_bin_32</strain>
    </source>
</reference>
<keyword evidence="1" id="KW-1133">Transmembrane helix</keyword>
<dbReference type="GO" id="GO:0008237">
    <property type="term" value="F:metallopeptidase activity"/>
    <property type="evidence" value="ECO:0007669"/>
    <property type="project" value="UniProtKB-KW"/>
</dbReference>
<feature type="transmembrane region" description="Helical" evidence="1">
    <location>
        <begin position="179"/>
        <end position="197"/>
    </location>
</feature>
<gene>
    <name evidence="3" type="ORF">F4X14_13400</name>
</gene>
<keyword evidence="3" id="KW-0482">Metalloprotease</keyword>
<dbReference type="GO" id="GO:0080120">
    <property type="term" value="P:CAAX-box protein maturation"/>
    <property type="evidence" value="ECO:0007669"/>
    <property type="project" value="UniProtKB-ARBA"/>
</dbReference>
<proteinExistence type="predicted"/>
<keyword evidence="3" id="KW-0645">Protease</keyword>
<protein>
    <submittedName>
        <fullName evidence="3">CPBP family intramembrane metalloprotease</fullName>
    </submittedName>
</protein>
<comment type="caution">
    <text evidence="3">The sequence shown here is derived from an EMBL/GenBank/DDBJ whole genome shotgun (WGS) entry which is preliminary data.</text>
</comment>
<organism evidence="3">
    <name type="scientific">Caldilineaceae bacterium SB0661_bin_32</name>
    <dbReference type="NCBI Taxonomy" id="2605255"/>
    <lineage>
        <taxon>Bacteria</taxon>
        <taxon>Bacillati</taxon>
        <taxon>Chloroflexota</taxon>
        <taxon>Caldilineae</taxon>
        <taxon>Caldilineales</taxon>
        <taxon>Caldilineaceae</taxon>
    </lineage>
</organism>